<comment type="caution">
    <text evidence="1">The sequence shown here is derived from an EMBL/GenBank/DDBJ whole genome shotgun (WGS) entry which is preliminary data.</text>
</comment>
<gene>
    <name evidence="1" type="ORF">GIB67_022949</name>
</gene>
<protein>
    <submittedName>
        <fullName evidence="1">Uncharacterized protein</fullName>
    </submittedName>
</protein>
<name>A0A7J7P2M7_9MAGN</name>
<accession>A0A7J7P2M7</accession>
<organism evidence="1 2">
    <name type="scientific">Kingdonia uniflora</name>
    <dbReference type="NCBI Taxonomy" id="39325"/>
    <lineage>
        <taxon>Eukaryota</taxon>
        <taxon>Viridiplantae</taxon>
        <taxon>Streptophyta</taxon>
        <taxon>Embryophyta</taxon>
        <taxon>Tracheophyta</taxon>
        <taxon>Spermatophyta</taxon>
        <taxon>Magnoliopsida</taxon>
        <taxon>Ranunculales</taxon>
        <taxon>Circaeasteraceae</taxon>
        <taxon>Kingdonia</taxon>
    </lineage>
</organism>
<proteinExistence type="predicted"/>
<evidence type="ECO:0000313" key="1">
    <source>
        <dbReference type="EMBL" id="KAF6173590.1"/>
    </source>
</evidence>
<reference evidence="1 2" key="1">
    <citation type="journal article" date="2020" name="IScience">
        <title>Genome Sequencing of the Endangered Kingdonia uniflora (Circaeasteraceae, Ranunculales) Reveals Potential Mechanisms of Evolutionary Specialization.</title>
        <authorList>
            <person name="Sun Y."/>
            <person name="Deng T."/>
            <person name="Zhang A."/>
            <person name="Moore M.J."/>
            <person name="Landis J.B."/>
            <person name="Lin N."/>
            <person name="Zhang H."/>
            <person name="Zhang X."/>
            <person name="Huang J."/>
            <person name="Zhang X."/>
            <person name="Sun H."/>
            <person name="Wang H."/>
        </authorList>
    </citation>
    <scope>NUCLEOTIDE SEQUENCE [LARGE SCALE GENOMIC DNA]</scope>
    <source>
        <strain evidence="1">TB1705</strain>
        <tissue evidence="1">Leaf</tissue>
    </source>
</reference>
<dbReference type="Proteomes" id="UP000541444">
    <property type="component" value="Unassembled WGS sequence"/>
</dbReference>
<keyword evidence="2" id="KW-1185">Reference proteome</keyword>
<evidence type="ECO:0000313" key="2">
    <source>
        <dbReference type="Proteomes" id="UP000541444"/>
    </source>
</evidence>
<feature type="non-terminal residue" evidence="1">
    <location>
        <position position="1"/>
    </location>
</feature>
<dbReference type="AlphaFoldDB" id="A0A7J7P2M7"/>
<sequence>TTLAYPIIPPALQPCRTSPLLPHHYNLQDVLIAENPSRGWSININSSMNFKQIIIYSYIMIRKLQGHHTSFACEIRRVLTTDYLCIYNDI</sequence>
<dbReference type="EMBL" id="JACGCM010000333">
    <property type="protein sequence ID" value="KAF6173590.1"/>
    <property type="molecule type" value="Genomic_DNA"/>
</dbReference>